<proteinExistence type="predicted"/>
<dbReference type="AlphaFoldDB" id="W9ACV0"/>
<dbReference type="EMBL" id="BBXV01000002">
    <property type="protein sequence ID" value="GAQ16213.1"/>
    <property type="molecule type" value="Genomic_DNA"/>
</dbReference>
<gene>
    <name evidence="2" type="ORF">BN988_01833</name>
    <name evidence="3" type="ORF">OPHB3_0129</name>
</gene>
<reference evidence="3 5" key="4">
    <citation type="journal article" date="2016" name="Genome Announc.">
        <title>Draft Genome Sequence of Oceanobacillus picturae Heshi-B3, Isolated from Fermented Rice Bran in a Traditional Japanese Seafood Dish.</title>
        <authorList>
            <person name="Akuzawa S."/>
            <person name="Nagaoka J."/>
            <person name="Kanekatsu M."/>
            <person name="Kanesaki Y."/>
            <person name="Suzuki T."/>
        </authorList>
    </citation>
    <scope>NUCLEOTIDE SEQUENCE [LARGE SCALE GENOMIC DNA]</scope>
    <source>
        <strain evidence="3 5">Heshi-B3</strain>
    </source>
</reference>
<evidence type="ECO:0000313" key="5">
    <source>
        <dbReference type="Proteomes" id="UP000052946"/>
    </source>
</evidence>
<reference evidence="2 4" key="1">
    <citation type="submission" date="2014-03" db="EMBL/GenBank/DDBJ databases">
        <title>Draft genome sequencing of Oceanobacillus picturae strain S1 isolated from human gut.</title>
        <authorList>
            <person name="Croce O."/>
            <person name="Lagier J.C."/>
            <person name="Raoult D."/>
        </authorList>
    </citation>
    <scope>NUCLEOTIDE SEQUENCE [LARGE SCALE GENOMIC DNA]</scope>
    <source>
        <strain evidence="2 4">S1</strain>
    </source>
</reference>
<dbReference type="Proteomes" id="UP000028863">
    <property type="component" value="Unassembled WGS sequence"/>
</dbReference>
<organism evidence="2 4">
    <name type="scientific">Oceanobacillus picturae</name>
    <dbReference type="NCBI Taxonomy" id="171693"/>
    <lineage>
        <taxon>Bacteria</taxon>
        <taxon>Bacillati</taxon>
        <taxon>Bacillota</taxon>
        <taxon>Bacilli</taxon>
        <taxon>Bacillales</taxon>
        <taxon>Bacillaceae</taxon>
        <taxon>Oceanobacillus</taxon>
    </lineage>
</organism>
<evidence type="ECO:0000313" key="4">
    <source>
        <dbReference type="Proteomes" id="UP000028863"/>
    </source>
</evidence>
<evidence type="ECO:0000313" key="3">
    <source>
        <dbReference type="EMBL" id="GAQ16213.1"/>
    </source>
</evidence>
<dbReference type="Proteomes" id="UP000052946">
    <property type="component" value="Unassembled WGS sequence"/>
</dbReference>
<dbReference type="RefSeq" id="WP_051557759.1">
    <property type="nucleotide sequence ID" value="NZ_BBXV01000002.1"/>
</dbReference>
<feature type="compositionally biased region" description="Basic residues" evidence="1">
    <location>
        <begin position="10"/>
        <end position="22"/>
    </location>
</feature>
<keyword evidence="4" id="KW-1185">Reference proteome</keyword>
<sequence>MSKQKEIRTRNVKNKRGLKKSKEKQMVEHQFLEDSDEMFAFIAGYTEAGFPYGITWEEAEEQGIAEKGKCKEISPEIDSEDLPF</sequence>
<evidence type="ECO:0000256" key="1">
    <source>
        <dbReference type="SAM" id="MobiDB-lite"/>
    </source>
</evidence>
<dbReference type="EMBL" id="CCAX010000001">
    <property type="protein sequence ID" value="CDO03323.1"/>
    <property type="molecule type" value="Genomic_DNA"/>
</dbReference>
<reference evidence="5" key="3">
    <citation type="submission" date="2015-07" db="EMBL/GenBank/DDBJ databases">
        <title>Draft Genome Sequence of Oceanobacillus picturae Heshi-B3 that Was Isolated from Fermented Rice Bran with Aging Salted Mackerel, Which Was Named Heshiko as Traditional Fermented Seafood in Japan.</title>
        <authorList>
            <person name="Akuzawa S."/>
            <person name="Nakagawa J."/>
            <person name="Kanekatsu T."/>
            <person name="Kanesaki Y."/>
            <person name="Suzuki T."/>
        </authorList>
    </citation>
    <scope>NUCLEOTIDE SEQUENCE [LARGE SCALE GENOMIC DNA]</scope>
    <source>
        <strain evidence="5">Heshi-B3</strain>
    </source>
</reference>
<evidence type="ECO:0000313" key="2">
    <source>
        <dbReference type="EMBL" id="CDO03323.1"/>
    </source>
</evidence>
<name>W9ACV0_9BACI</name>
<feature type="region of interest" description="Disordered" evidence="1">
    <location>
        <begin position="1"/>
        <end position="24"/>
    </location>
</feature>
<comment type="caution">
    <text evidence="2">The sequence shown here is derived from an EMBL/GenBank/DDBJ whole genome shotgun (WGS) entry which is preliminary data.</text>
</comment>
<dbReference type="OrthoDB" id="367880at2"/>
<accession>W9ACV0</accession>
<dbReference type="eggNOG" id="ENOG5031T8B">
    <property type="taxonomic scope" value="Bacteria"/>
</dbReference>
<reference evidence="2 4" key="2">
    <citation type="submission" date="2014-03" db="EMBL/GenBank/DDBJ databases">
        <authorList>
            <person name="Urmite Genomes U."/>
        </authorList>
    </citation>
    <scope>NUCLEOTIDE SEQUENCE [LARGE SCALE GENOMIC DNA]</scope>
    <source>
        <strain evidence="2 4">S1</strain>
    </source>
</reference>
<protein>
    <submittedName>
        <fullName evidence="3">DNA gyrase subunit A</fullName>
    </submittedName>
</protein>